<name>A0A6C0AY57_9ZZZZ</name>
<organism evidence="2">
    <name type="scientific">viral metagenome</name>
    <dbReference type="NCBI Taxonomy" id="1070528"/>
    <lineage>
        <taxon>unclassified sequences</taxon>
        <taxon>metagenomes</taxon>
        <taxon>organismal metagenomes</taxon>
    </lineage>
</organism>
<accession>A0A6C0AY57</accession>
<dbReference type="NCBIfam" id="NF033632">
    <property type="entry name" value="SLATT_4"/>
    <property type="match status" value="1"/>
</dbReference>
<reference evidence="2" key="1">
    <citation type="journal article" date="2020" name="Nature">
        <title>Giant virus diversity and host interactions through global metagenomics.</title>
        <authorList>
            <person name="Schulz F."/>
            <person name="Roux S."/>
            <person name="Paez-Espino D."/>
            <person name="Jungbluth S."/>
            <person name="Walsh D.A."/>
            <person name="Denef V.J."/>
            <person name="McMahon K.D."/>
            <person name="Konstantinidis K.T."/>
            <person name="Eloe-Fadrosh E.A."/>
            <person name="Kyrpides N.C."/>
            <person name="Woyke T."/>
        </authorList>
    </citation>
    <scope>NUCLEOTIDE SEQUENCE</scope>
    <source>
        <strain evidence="2">GVMAG-S-ERX555965-48</strain>
    </source>
</reference>
<feature type="compositionally biased region" description="Polar residues" evidence="1">
    <location>
        <begin position="230"/>
        <end position="239"/>
    </location>
</feature>
<dbReference type="EMBL" id="MN738773">
    <property type="protein sequence ID" value="QHS84155.1"/>
    <property type="molecule type" value="Genomic_DNA"/>
</dbReference>
<feature type="region of interest" description="Disordered" evidence="1">
    <location>
        <begin position="1"/>
        <end position="21"/>
    </location>
</feature>
<feature type="region of interest" description="Disordered" evidence="1">
    <location>
        <begin position="222"/>
        <end position="243"/>
    </location>
</feature>
<dbReference type="AlphaFoldDB" id="A0A6C0AY57"/>
<evidence type="ECO:0000313" key="2">
    <source>
        <dbReference type="EMBL" id="QHS84155.1"/>
    </source>
</evidence>
<sequence length="359" mass="41449">MDVLEDSSTSSQQGEKISNGNNKNNTLIKEVWTYHHEKIFIEWADKAMCYRWLHNSAHIDYKCYNTWFTIPVICISTVTGTANFAQERFQDDMKSLVQIAIGSFNIIAAILTTVQQFLKISELNEAHRVSSLLWGKFYRDIKVEMAKSPSERNPPSVLLKHCKNEYDRLMEVSPIIPQFTITNFKETFSGKRRSKTIGNRFRSLCCVSLSCNDDKGDYMVHETEDDDESGLSTPMNSKKSNIKHRKLSEKEKIEKMKMAFEKIHKPEICDELVSTEETRFKLGPNDYIEDNSVEIQLIEARKQRELIGATFVNDFSILNGREPTFIEFKDGVIKSIQKEFIKVDLYNKSVRELKGPVLA</sequence>
<evidence type="ECO:0000256" key="1">
    <source>
        <dbReference type="SAM" id="MobiDB-lite"/>
    </source>
</evidence>
<proteinExistence type="predicted"/>
<protein>
    <submittedName>
        <fullName evidence="2">Uncharacterized protein</fullName>
    </submittedName>
</protein>